<dbReference type="EMBL" id="ML976199">
    <property type="protein sequence ID" value="KAF1936274.1"/>
    <property type="molecule type" value="Genomic_DNA"/>
</dbReference>
<dbReference type="AlphaFoldDB" id="A0A6A5S9Q7"/>
<proteinExistence type="predicted"/>
<accession>A0A6A5S9Q7</accession>
<reference evidence="1" key="1">
    <citation type="journal article" date="2020" name="Stud. Mycol.">
        <title>101 Dothideomycetes genomes: a test case for predicting lifestyles and emergence of pathogens.</title>
        <authorList>
            <person name="Haridas S."/>
            <person name="Albert R."/>
            <person name="Binder M."/>
            <person name="Bloem J."/>
            <person name="Labutti K."/>
            <person name="Salamov A."/>
            <person name="Andreopoulos B."/>
            <person name="Baker S."/>
            <person name="Barry K."/>
            <person name="Bills G."/>
            <person name="Bluhm B."/>
            <person name="Cannon C."/>
            <person name="Castanera R."/>
            <person name="Culley D."/>
            <person name="Daum C."/>
            <person name="Ezra D."/>
            <person name="Gonzalez J."/>
            <person name="Henrissat B."/>
            <person name="Kuo A."/>
            <person name="Liang C."/>
            <person name="Lipzen A."/>
            <person name="Lutzoni F."/>
            <person name="Magnuson J."/>
            <person name="Mondo S."/>
            <person name="Nolan M."/>
            <person name="Ohm R."/>
            <person name="Pangilinan J."/>
            <person name="Park H.-J."/>
            <person name="Ramirez L."/>
            <person name="Alfaro M."/>
            <person name="Sun H."/>
            <person name="Tritt A."/>
            <person name="Yoshinaga Y."/>
            <person name="Zwiers L.-H."/>
            <person name="Turgeon B."/>
            <person name="Goodwin S."/>
            <person name="Spatafora J."/>
            <person name="Crous P."/>
            <person name="Grigoriev I."/>
        </authorList>
    </citation>
    <scope>NUCLEOTIDE SEQUENCE</scope>
    <source>
        <strain evidence="1">CBS 161.51</strain>
    </source>
</reference>
<dbReference type="OrthoDB" id="3763917at2759"/>
<sequence>MERLTLTDSSLFALPWKAPLLALPRESSLLALPRELRDLIIDQALLEGFSAPQRTLGVQNHVRERNTADDPVEILVVPPIPQLSIPPLLFVNTQLSAETKQRIPKLNMPLTLEVLVAGNATMQCIWVNVPWKGSRGKIRMQINVRVQAVNLEKIRVLERLDTAVALDWRITDSLVASRVTRQVSSVVKSAVSGVLGVPTTDSDLESVISYISSHRRRQALEAQRPCNTIAHLQINVDTAAHFSLTPVLDYAGKKCCRSEQDLGHLAEALRDAIDKQFFENGKGFSRAYRSREPALQDMRVLLSRVGHMEMRAAGRRLRVWPLEELLGWMWSAPDIGLATEKERKEHWG</sequence>
<evidence type="ECO:0000313" key="2">
    <source>
        <dbReference type="Proteomes" id="UP000800038"/>
    </source>
</evidence>
<dbReference type="Proteomes" id="UP000800038">
    <property type="component" value="Unassembled WGS sequence"/>
</dbReference>
<gene>
    <name evidence="1" type="ORF">EJ02DRAFT_459663</name>
</gene>
<keyword evidence="2" id="KW-1185">Reference proteome</keyword>
<protein>
    <submittedName>
        <fullName evidence="1">Uncharacterized protein</fullName>
    </submittedName>
</protein>
<name>A0A6A5S9Q7_9PLEO</name>
<evidence type="ECO:0000313" key="1">
    <source>
        <dbReference type="EMBL" id="KAF1936274.1"/>
    </source>
</evidence>
<organism evidence="1 2">
    <name type="scientific">Clathrospora elynae</name>
    <dbReference type="NCBI Taxonomy" id="706981"/>
    <lineage>
        <taxon>Eukaryota</taxon>
        <taxon>Fungi</taxon>
        <taxon>Dikarya</taxon>
        <taxon>Ascomycota</taxon>
        <taxon>Pezizomycotina</taxon>
        <taxon>Dothideomycetes</taxon>
        <taxon>Pleosporomycetidae</taxon>
        <taxon>Pleosporales</taxon>
        <taxon>Diademaceae</taxon>
        <taxon>Clathrospora</taxon>
    </lineage>
</organism>